<proteinExistence type="inferred from homology"/>
<dbReference type="GO" id="GO:0046523">
    <property type="term" value="F:S-methyl-5-thioribose-1-phosphate isomerase activity"/>
    <property type="evidence" value="ECO:0007669"/>
    <property type="project" value="TreeGrafter"/>
</dbReference>
<dbReference type="PANTHER" id="PTHR43475:SF3">
    <property type="entry name" value="TRANSLATION INITIATION FACTOR EIF-2B SUBUNIT FAMILY PROTEIN (AFU_ORTHOLOGUE AFUA_2G14290)"/>
    <property type="match status" value="1"/>
</dbReference>
<name>A0A175VU53_9PEZI</name>
<organism evidence="4 5">
    <name type="scientific">Madurella mycetomatis</name>
    <dbReference type="NCBI Taxonomy" id="100816"/>
    <lineage>
        <taxon>Eukaryota</taxon>
        <taxon>Fungi</taxon>
        <taxon>Dikarya</taxon>
        <taxon>Ascomycota</taxon>
        <taxon>Pezizomycotina</taxon>
        <taxon>Sordariomycetes</taxon>
        <taxon>Sordariomycetidae</taxon>
        <taxon>Sordariales</taxon>
        <taxon>Sordariales incertae sedis</taxon>
        <taxon>Madurella</taxon>
    </lineage>
</organism>
<dbReference type="AlphaFoldDB" id="A0A175VU53"/>
<dbReference type="Pfam" id="PF01008">
    <property type="entry name" value="IF-2B"/>
    <property type="match status" value="1"/>
</dbReference>
<evidence type="ECO:0000256" key="1">
    <source>
        <dbReference type="ARBA" id="ARBA00007251"/>
    </source>
</evidence>
<dbReference type="SUPFAM" id="SSF55811">
    <property type="entry name" value="Nudix"/>
    <property type="match status" value="1"/>
</dbReference>
<dbReference type="GO" id="GO:0019509">
    <property type="term" value="P:L-methionine salvage from methylthioadenosine"/>
    <property type="evidence" value="ECO:0007669"/>
    <property type="project" value="TreeGrafter"/>
</dbReference>
<evidence type="ECO:0000259" key="3">
    <source>
        <dbReference type="PROSITE" id="PS51462"/>
    </source>
</evidence>
<protein>
    <submittedName>
        <fullName evidence="4">Methylthioribose-1-phosphate isomerase</fullName>
    </submittedName>
</protein>
<dbReference type="InterPro" id="IPR000086">
    <property type="entry name" value="NUDIX_hydrolase_dom"/>
</dbReference>
<keyword evidence="4" id="KW-0413">Isomerase</keyword>
<dbReference type="PANTHER" id="PTHR43475">
    <property type="entry name" value="METHYLTHIORIBOSE-1-PHOSPHATE ISOMERASE"/>
    <property type="match status" value="1"/>
</dbReference>
<evidence type="ECO:0000313" key="4">
    <source>
        <dbReference type="EMBL" id="KXX75048.1"/>
    </source>
</evidence>
<evidence type="ECO:0000256" key="2">
    <source>
        <dbReference type="RuleBase" id="RU003814"/>
    </source>
</evidence>
<evidence type="ECO:0000313" key="5">
    <source>
        <dbReference type="Proteomes" id="UP000078237"/>
    </source>
</evidence>
<dbReference type="STRING" id="100816.A0A175VU53"/>
<dbReference type="PROSITE" id="PS51462">
    <property type="entry name" value="NUDIX"/>
    <property type="match status" value="1"/>
</dbReference>
<dbReference type="Pfam" id="PF00293">
    <property type="entry name" value="NUDIX"/>
    <property type="match status" value="1"/>
</dbReference>
<dbReference type="InterPro" id="IPR015797">
    <property type="entry name" value="NUDIX_hydrolase-like_dom_sf"/>
</dbReference>
<dbReference type="Proteomes" id="UP000078237">
    <property type="component" value="Unassembled WGS sequence"/>
</dbReference>
<dbReference type="VEuPathDB" id="FungiDB:MMYC01_207773"/>
<dbReference type="InterPro" id="IPR000649">
    <property type="entry name" value="IF-2B-related"/>
</dbReference>
<comment type="caution">
    <text evidence="4">The sequence shown here is derived from an EMBL/GenBank/DDBJ whole genome shotgun (WGS) entry which is preliminary data.</text>
</comment>
<dbReference type="Gene3D" id="3.40.50.10470">
    <property type="entry name" value="Translation initiation factor eif-2b, domain 2"/>
    <property type="match status" value="1"/>
</dbReference>
<keyword evidence="5" id="KW-1185">Reference proteome</keyword>
<dbReference type="OrthoDB" id="206213at2759"/>
<dbReference type="InterPro" id="IPR042529">
    <property type="entry name" value="IF_2B-like_C"/>
</dbReference>
<dbReference type="InterPro" id="IPR037171">
    <property type="entry name" value="NagB/RpiA_transferase-like"/>
</dbReference>
<comment type="similarity">
    <text evidence="1 2">Belongs to the eIF-2B alpha/beta/delta subunits family.</text>
</comment>
<gene>
    <name evidence="4" type="ORF">MMYC01_207773</name>
</gene>
<dbReference type="Gene3D" id="3.90.79.10">
    <property type="entry name" value="Nucleoside Triphosphate Pyrophosphohydrolase"/>
    <property type="match status" value="1"/>
</dbReference>
<dbReference type="EMBL" id="LCTW02000298">
    <property type="protein sequence ID" value="KXX75048.1"/>
    <property type="molecule type" value="Genomic_DNA"/>
</dbReference>
<reference evidence="4 5" key="1">
    <citation type="journal article" date="2016" name="Genome Announc.">
        <title>Genome Sequence of Madurella mycetomatis mm55, Isolated from a Human Mycetoma Case in Sudan.</title>
        <authorList>
            <person name="Smit S."/>
            <person name="Derks M.F."/>
            <person name="Bervoets S."/>
            <person name="Fahal A."/>
            <person name="van Leeuwen W."/>
            <person name="van Belkum A."/>
            <person name="van de Sande W.W."/>
        </authorList>
    </citation>
    <scope>NUCLEOTIDE SEQUENCE [LARGE SCALE GENOMIC DNA]</scope>
    <source>
        <strain evidence="5">mm55</strain>
    </source>
</reference>
<dbReference type="SUPFAM" id="SSF100950">
    <property type="entry name" value="NagB/RpiA/CoA transferase-like"/>
    <property type="match status" value="1"/>
</dbReference>
<dbReference type="CDD" id="cd18872">
    <property type="entry name" value="NUDIX_eIF-2B"/>
    <property type="match status" value="1"/>
</dbReference>
<sequence length="535" mass="58391">MEIAGSTIEWKKRSVVSSFIFKFDDAGVGGARVALFRRSDNVSTYQHRLAPISGTIDPSDPTPLDAAWREIYEETTLTPASLALQRQGKSYTFRDTSLGREWTVFPFMFRLKAPECEQKIQIDWEHEGWDWYDPDAVAKEADAMNAVPRLAESLRRVWFEADIGPAASKILSEGLDALAHDHESGARQLAGAALRTLRDVIAALTVPDGKSRDEWWTRIRFVAWHLWKNGRESMGAAIMSTLLAALAGIEKVMQQSQPQLGSWQSSVLDELDARIAARQESARAVSRVFSSYLEKIFPSKLASHEPISILTLSESSSIRQGLRYAARESGFVLDLRILESRPLYEGVSLAGSVADDLSTAAPPSPLSSHRITLYSDASAALAAAGIDLVVLGADRIAASGAVSNKTGSLPAVLSAKHACPTAKVVILGESDKVAPPGLPEDHVVENNDPTQISRAWRGEYNGSRVRSAAAAFRDIGLTGTGAGRVSVEIRNVFFEWVPPSLIDVYVTESGEWTVREIQQHSGKLDGEEKRLLGAL</sequence>
<feature type="domain" description="Nudix hydrolase" evidence="3">
    <location>
        <begin position="11"/>
        <end position="156"/>
    </location>
</feature>
<accession>A0A175VU53</accession>